<evidence type="ECO:0000256" key="7">
    <source>
        <dbReference type="ARBA" id="ARBA00023065"/>
    </source>
</evidence>
<keyword evidence="8 10" id="KW-0472">Membrane</keyword>
<keyword evidence="3 10" id="KW-1003">Cell membrane</keyword>
<keyword evidence="2 10" id="KW-0813">Transport</keyword>
<keyword evidence="4 10" id="KW-0812">Transmembrane</keyword>
<keyword evidence="9 10" id="KW-0739">Sodium transport</keyword>
<dbReference type="EMBL" id="VJZA01000011">
    <property type="protein sequence ID" value="TVT23509.1"/>
    <property type="molecule type" value="Genomic_DNA"/>
</dbReference>
<reference evidence="13 14" key="1">
    <citation type="submission" date="2019-07" db="EMBL/GenBank/DDBJ databases">
        <title>New species of Amycolatopsis and Streptomyces.</title>
        <authorList>
            <person name="Duangmal K."/>
            <person name="Teo W.F.A."/>
            <person name="Lipun K."/>
        </authorList>
    </citation>
    <scope>NUCLEOTIDE SEQUENCE [LARGE SCALE GENOMIC DNA]</scope>
    <source>
        <strain evidence="13 14">JCM 30562</strain>
    </source>
</reference>
<dbReference type="InterPro" id="IPR006153">
    <property type="entry name" value="Cation/H_exchanger_TM"/>
</dbReference>
<dbReference type="InterPro" id="IPR018422">
    <property type="entry name" value="Cation/H_exchanger_CPA1"/>
</dbReference>
<evidence type="ECO:0000256" key="1">
    <source>
        <dbReference type="ARBA" id="ARBA00004651"/>
    </source>
</evidence>
<feature type="transmembrane region" description="Helical" evidence="10">
    <location>
        <begin position="348"/>
        <end position="369"/>
    </location>
</feature>
<keyword evidence="5 10" id="KW-1133">Transmembrane helix</keyword>
<dbReference type="AlphaFoldDB" id="A0A558AGW4"/>
<evidence type="ECO:0000256" key="5">
    <source>
        <dbReference type="ARBA" id="ARBA00022989"/>
    </source>
</evidence>
<dbReference type="NCBIfam" id="TIGR00831">
    <property type="entry name" value="a_cpa1"/>
    <property type="match status" value="1"/>
</dbReference>
<evidence type="ECO:0000256" key="2">
    <source>
        <dbReference type="ARBA" id="ARBA00022448"/>
    </source>
</evidence>
<evidence type="ECO:0000256" key="9">
    <source>
        <dbReference type="ARBA" id="ARBA00023201"/>
    </source>
</evidence>
<protein>
    <submittedName>
        <fullName evidence="13">Na+/H+ antiporter</fullName>
    </submittedName>
</protein>
<dbReference type="Gene3D" id="6.10.140.1330">
    <property type="match status" value="1"/>
</dbReference>
<feature type="transmembrane region" description="Helical" evidence="10">
    <location>
        <begin position="209"/>
        <end position="227"/>
    </location>
</feature>
<keyword evidence="14" id="KW-1185">Reference proteome</keyword>
<feature type="transmembrane region" description="Helical" evidence="10">
    <location>
        <begin position="53"/>
        <end position="70"/>
    </location>
</feature>
<evidence type="ECO:0000256" key="8">
    <source>
        <dbReference type="ARBA" id="ARBA00023136"/>
    </source>
</evidence>
<evidence type="ECO:0000256" key="10">
    <source>
        <dbReference type="RuleBase" id="RU366002"/>
    </source>
</evidence>
<dbReference type="Pfam" id="PF00999">
    <property type="entry name" value="Na_H_Exchanger"/>
    <property type="match status" value="1"/>
</dbReference>
<evidence type="ECO:0000313" key="13">
    <source>
        <dbReference type="EMBL" id="TVT23509.1"/>
    </source>
</evidence>
<dbReference type="RefSeq" id="WP_144636889.1">
    <property type="nucleotide sequence ID" value="NZ_BNAX01000003.1"/>
</dbReference>
<dbReference type="PANTHER" id="PTHR10110:SF86">
    <property type="entry name" value="SODIUM_HYDROGEN EXCHANGER 7"/>
    <property type="match status" value="1"/>
</dbReference>
<dbReference type="Proteomes" id="UP000318578">
    <property type="component" value="Unassembled WGS sequence"/>
</dbReference>
<gene>
    <name evidence="13" type="ORF">FNH06_09990</name>
</gene>
<feature type="transmembrane region" description="Helical" evidence="10">
    <location>
        <begin position="274"/>
        <end position="294"/>
    </location>
</feature>
<organism evidence="13 14">
    <name type="scientific">Amycolatopsis acidiphila</name>
    <dbReference type="NCBI Taxonomy" id="715473"/>
    <lineage>
        <taxon>Bacteria</taxon>
        <taxon>Bacillati</taxon>
        <taxon>Actinomycetota</taxon>
        <taxon>Actinomycetes</taxon>
        <taxon>Pseudonocardiales</taxon>
        <taxon>Pseudonocardiaceae</taxon>
        <taxon>Amycolatopsis</taxon>
    </lineage>
</organism>
<dbReference type="GO" id="GO:0015385">
    <property type="term" value="F:sodium:proton antiporter activity"/>
    <property type="evidence" value="ECO:0007669"/>
    <property type="project" value="InterPro"/>
</dbReference>
<dbReference type="PANTHER" id="PTHR10110">
    <property type="entry name" value="SODIUM/HYDROGEN EXCHANGER"/>
    <property type="match status" value="1"/>
</dbReference>
<comment type="similarity">
    <text evidence="10">Belongs to the monovalent cation:proton antiporter 1 (CPA1) transporter (TC 2.A.36) family.</text>
</comment>
<dbReference type="InterPro" id="IPR004705">
    <property type="entry name" value="Cation/H_exchanger_CPA1_bac"/>
</dbReference>
<dbReference type="GO" id="GO:0015386">
    <property type="term" value="F:potassium:proton antiporter activity"/>
    <property type="evidence" value="ECO:0007669"/>
    <property type="project" value="TreeGrafter"/>
</dbReference>
<evidence type="ECO:0000313" key="14">
    <source>
        <dbReference type="Proteomes" id="UP000318578"/>
    </source>
</evidence>
<keyword evidence="11" id="KW-0175">Coiled coil</keyword>
<feature type="transmembrane region" description="Helical" evidence="10">
    <location>
        <begin position="82"/>
        <end position="105"/>
    </location>
</feature>
<keyword evidence="6 10" id="KW-0915">Sodium</keyword>
<keyword evidence="7 10" id="KW-0406">Ion transport</keyword>
<comment type="caution">
    <text evidence="13">The sequence shown here is derived from an EMBL/GenBank/DDBJ whole genome shotgun (WGS) entry which is preliminary data.</text>
</comment>
<dbReference type="OrthoDB" id="57886at2"/>
<accession>A0A558AGW4</accession>
<feature type="transmembrane region" description="Helical" evidence="10">
    <location>
        <begin position="111"/>
        <end position="132"/>
    </location>
</feature>
<name>A0A558AGW4_9PSEU</name>
<evidence type="ECO:0000256" key="4">
    <source>
        <dbReference type="ARBA" id="ARBA00022692"/>
    </source>
</evidence>
<feature type="domain" description="Cation/H+ exchanger transmembrane" evidence="12">
    <location>
        <begin position="11"/>
        <end position="411"/>
    </location>
</feature>
<dbReference type="GO" id="GO:0051453">
    <property type="term" value="P:regulation of intracellular pH"/>
    <property type="evidence" value="ECO:0007669"/>
    <property type="project" value="TreeGrafter"/>
</dbReference>
<feature type="transmembrane region" description="Helical" evidence="10">
    <location>
        <begin position="178"/>
        <end position="202"/>
    </location>
</feature>
<feature type="coiled-coil region" evidence="11">
    <location>
        <begin position="416"/>
        <end position="443"/>
    </location>
</feature>
<comment type="subcellular location">
    <subcellularLocation>
        <location evidence="1 10">Cell membrane</location>
        <topology evidence="1 10">Multi-pass membrane protein</topology>
    </subcellularLocation>
</comment>
<feature type="transmembrane region" description="Helical" evidence="10">
    <location>
        <begin position="233"/>
        <end position="253"/>
    </location>
</feature>
<feature type="transmembrane region" description="Helical" evidence="10">
    <location>
        <begin position="306"/>
        <end position="328"/>
    </location>
</feature>
<dbReference type="GO" id="GO:0005886">
    <property type="term" value="C:plasma membrane"/>
    <property type="evidence" value="ECO:0007669"/>
    <property type="project" value="UniProtKB-SubCell"/>
</dbReference>
<keyword evidence="10" id="KW-0050">Antiport</keyword>
<feature type="transmembrane region" description="Helical" evidence="10">
    <location>
        <begin position="153"/>
        <end position="172"/>
    </location>
</feature>
<evidence type="ECO:0000256" key="6">
    <source>
        <dbReference type="ARBA" id="ARBA00023053"/>
    </source>
</evidence>
<comment type="function">
    <text evidence="10">Na(+)/H(+) antiporter that extrudes sodium in exchange for external protons.</text>
</comment>
<dbReference type="GO" id="GO:0098719">
    <property type="term" value="P:sodium ion import across plasma membrane"/>
    <property type="evidence" value="ECO:0007669"/>
    <property type="project" value="TreeGrafter"/>
</dbReference>
<evidence type="ECO:0000256" key="11">
    <source>
        <dbReference type="SAM" id="Coils"/>
    </source>
</evidence>
<feature type="transmembrane region" description="Helical" evidence="10">
    <location>
        <begin position="389"/>
        <end position="410"/>
    </location>
</feature>
<sequence>MELLTLMGVLAVALGLTALARRFNLSAPLLIVVVALAVSFIPGVPRIELEPELILTLVLPPLLYSTALDSSFSQFRAASRPIVALGVVLVVVTALVVAFVVHLLLPELPMSSALVLGAVVAPPDAVTAVAIGRRLGLPRRLMTVLTGESLVNDAAALTLYKIAIAAVLGTAGSIGHGFLVFLVAAVLGIAVGLVAGVLVGFVRRKLNDPLMESVFGIIVPFAVYVVAEHLHPFSADFSGSGVLAVVAAGLYLGNQSLHAGSATRVQDTSFWASLDVLLETLVFALMGLQLPFVLQNMDAAAANNLTLAVAAVVVLLVTIAVRIPYVFLTGMLPQAVRLFGRERAAPPWGYFAVLSWTGMRGVVTLAAATGVPLVTGTGAPFPGREEIQFFAFVVAIGTLLVQGTTLPVLIRKLGISSDAEAERDEAEEKHAREEAMHAAMKRLDELMPDMLSKVDISKERADRLISRLRGLVESRYQGAIAAISLSTEEREASPHAAFVQARRELLVAQREAVLACREAGDLDDEVLRKVLRELDLEELALSNTLMSRLG</sequence>
<evidence type="ECO:0000256" key="3">
    <source>
        <dbReference type="ARBA" id="ARBA00022475"/>
    </source>
</evidence>
<proteinExistence type="inferred from homology"/>
<evidence type="ECO:0000259" key="12">
    <source>
        <dbReference type="Pfam" id="PF00999"/>
    </source>
</evidence>